<feature type="domain" description="RNase H type-1" evidence="1">
    <location>
        <begin position="70"/>
        <end position="207"/>
    </location>
</feature>
<dbReference type="Proteomes" id="UP000682713">
    <property type="component" value="Unassembled WGS sequence"/>
</dbReference>
<dbReference type="PANTHER" id="PTHR47723">
    <property type="entry name" value="OS05G0353850 PROTEIN"/>
    <property type="match status" value="1"/>
</dbReference>
<dbReference type="InterPro" id="IPR002156">
    <property type="entry name" value="RNaseH_domain"/>
</dbReference>
<proteinExistence type="predicted"/>
<dbReference type="GO" id="GO:0004523">
    <property type="term" value="F:RNA-DNA hybrid ribonuclease activity"/>
    <property type="evidence" value="ECO:0007669"/>
    <property type="project" value="InterPro"/>
</dbReference>
<dbReference type="CDD" id="cd09279">
    <property type="entry name" value="RNase_HI_like"/>
    <property type="match status" value="1"/>
</dbReference>
<dbReference type="GO" id="GO:0003676">
    <property type="term" value="F:nucleic acid binding"/>
    <property type="evidence" value="ECO:0007669"/>
    <property type="project" value="InterPro"/>
</dbReference>
<keyword evidence="3" id="KW-1185">Reference proteome</keyword>
<dbReference type="EMBL" id="JAGYPJ010000001">
    <property type="protein sequence ID" value="MBS4199447.1"/>
    <property type="molecule type" value="Genomic_DNA"/>
</dbReference>
<dbReference type="SUPFAM" id="SSF53098">
    <property type="entry name" value="Ribonuclease H-like"/>
    <property type="match status" value="1"/>
</dbReference>
<organism evidence="2 3">
    <name type="scientific">Lederbergia citrisecunda</name>
    <dbReference type="NCBI Taxonomy" id="2833583"/>
    <lineage>
        <taxon>Bacteria</taxon>
        <taxon>Bacillati</taxon>
        <taxon>Bacillota</taxon>
        <taxon>Bacilli</taxon>
        <taxon>Bacillales</taxon>
        <taxon>Bacillaceae</taxon>
        <taxon>Lederbergia</taxon>
    </lineage>
</organism>
<dbReference type="PANTHER" id="PTHR47723:SF23">
    <property type="entry name" value="REVERSE TRANSCRIPTASE-LIKE PROTEIN"/>
    <property type="match status" value="1"/>
</dbReference>
<keyword evidence="2" id="KW-0695">RNA-directed DNA polymerase</keyword>
<accession>A0A942TNZ3</accession>
<name>A0A942TNZ3_9BACI</name>
<evidence type="ECO:0000313" key="3">
    <source>
        <dbReference type="Proteomes" id="UP000682713"/>
    </source>
</evidence>
<dbReference type="InterPro" id="IPR012337">
    <property type="entry name" value="RNaseH-like_sf"/>
</dbReference>
<dbReference type="Gene3D" id="3.30.420.10">
    <property type="entry name" value="Ribonuclease H-like superfamily/Ribonuclease H"/>
    <property type="match status" value="1"/>
</dbReference>
<dbReference type="InterPro" id="IPR036397">
    <property type="entry name" value="RNaseH_sf"/>
</dbReference>
<comment type="caution">
    <text evidence="2">The sequence shown here is derived from an EMBL/GenBank/DDBJ whole genome shotgun (WGS) entry which is preliminary data.</text>
</comment>
<dbReference type="RefSeq" id="WP_213110129.1">
    <property type="nucleotide sequence ID" value="NZ_JAGYPJ010000001.1"/>
</dbReference>
<dbReference type="InterPro" id="IPR053151">
    <property type="entry name" value="RNase_H-like"/>
</dbReference>
<evidence type="ECO:0000259" key="1">
    <source>
        <dbReference type="PROSITE" id="PS50879"/>
    </source>
</evidence>
<reference evidence="2 3" key="1">
    <citation type="submission" date="2021-05" db="EMBL/GenBank/DDBJ databases">
        <title>Novel Bacillus species.</title>
        <authorList>
            <person name="Liu G."/>
        </authorList>
    </citation>
    <scope>NUCLEOTIDE SEQUENCE [LARGE SCALE GENOMIC DNA]</scope>
    <source>
        <strain evidence="2 3">FJAT-49732</strain>
    </source>
</reference>
<dbReference type="AlphaFoldDB" id="A0A942TNZ3"/>
<protein>
    <submittedName>
        <fullName evidence="2">Reverse transcriptase-like protein</fullName>
    </submittedName>
</protein>
<sequence>MKYKVKFEYKGVKTIKVSMETEWLDESSIDNLLEDLQRTGRIIKIIIIDEMEREWSQKEYSKLRSKLEFEPADPIMYFDGGYDIQTRTAGIGIVIYYKKGKESFRFRANAKLEQLENNNEAEYAALYNALIYLEDLGMKNLPIVIKGDSQGVIKQLQGEWPCYERVLNTWLDRIEAKIKELGLKPNYEIISRRDNKEADKLATQALTNNLIEGHMKVDGRL</sequence>
<gene>
    <name evidence="2" type="ORF">KHA93_07250</name>
</gene>
<evidence type="ECO:0000313" key="2">
    <source>
        <dbReference type="EMBL" id="MBS4199447.1"/>
    </source>
</evidence>
<dbReference type="GO" id="GO:0003964">
    <property type="term" value="F:RNA-directed DNA polymerase activity"/>
    <property type="evidence" value="ECO:0007669"/>
    <property type="project" value="UniProtKB-KW"/>
</dbReference>
<dbReference type="Pfam" id="PF13456">
    <property type="entry name" value="RVT_3"/>
    <property type="match status" value="1"/>
</dbReference>
<keyword evidence="2" id="KW-0808">Transferase</keyword>
<keyword evidence="2" id="KW-0548">Nucleotidyltransferase</keyword>
<dbReference type="PROSITE" id="PS50879">
    <property type="entry name" value="RNASE_H_1"/>
    <property type="match status" value="1"/>
</dbReference>
<dbReference type="NCBIfam" id="NF005822">
    <property type="entry name" value="PRK07708.1"/>
    <property type="match status" value="1"/>
</dbReference>